<feature type="compositionally biased region" description="Basic and acidic residues" evidence="6">
    <location>
        <begin position="59"/>
        <end position="72"/>
    </location>
</feature>
<evidence type="ECO:0000256" key="2">
    <source>
        <dbReference type="ARBA" id="ARBA00022814"/>
    </source>
</evidence>
<evidence type="ECO:0000256" key="5">
    <source>
        <dbReference type="ARBA" id="ARBA00023163"/>
    </source>
</evidence>
<dbReference type="GO" id="GO:0006353">
    <property type="term" value="P:DNA-templated transcription termination"/>
    <property type="evidence" value="ECO:0007669"/>
    <property type="project" value="InterPro"/>
</dbReference>
<dbReference type="AlphaFoldDB" id="A0A2R6XPT0"/>
<evidence type="ECO:0000313" key="8">
    <source>
        <dbReference type="EMBL" id="PTQ48127.1"/>
    </source>
</evidence>
<keyword evidence="2" id="KW-0889">Transcription antitermination</keyword>
<dbReference type="EMBL" id="KZ772678">
    <property type="protein sequence ID" value="PTQ48127.1"/>
    <property type="molecule type" value="Genomic_DNA"/>
</dbReference>
<evidence type="ECO:0000256" key="3">
    <source>
        <dbReference type="ARBA" id="ARBA00022884"/>
    </source>
</evidence>
<proteinExistence type="inferred from homology"/>
<dbReference type="PANTHER" id="PTHR11078:SF3">
    <property type="entry name" value="ANTITERMINATION NUSB DOMAIN-CONTAINING PROTEIN"/>
    <property type="match status" value="1"/>
</dbReference>
<feature type="region of interest" description="Disordered" evidence="6">
    <location>
        <begin position="58"/>
        <end position="103"/>
    </location>
</feature>
<evidence type="ECO:0000259" key="7">
    <source>
        <dbReference type="Pfam" id="PF01029"/>
    </source>
</evidence>
<dbReference type="GO" id="GO:0031564">
    <property type="term" value="P:transcription antitermination"/>
    <property type="evidence" value="ECO:0007669"/>
    <property type="project" value="UniProtKB-KW"/>
</dbReference>
<evidence type="ECO:0000256" key="1">
    <source>
        <dbReference type="ARBA" id="ARBA00005952"/>
    </source>
</evidence>
<comment type="similarity">
    <text evidence="1">Belongs to the NusB family.</text>
</comment>
<dbReference type="Gramene" id="Mp3g06870.1">
    <property type="protein sequence ID" value="Mp3g06870.1.cds1"/>
    <property type="gene ID" value="Mp3g06870"/>
</dbReference>
<dbReference type="OMA" id="VAPPNWK"/>
<dbReference type="PANTHER" id="PTHR11078">
    <property type="entry name" value="N UTILIZATION SUBSTANCE PROTEIN B-RELATED"/>
    <property type="match status" value="1"/>
</dbReference>
<dbReference type="OrthoDB" id="1897242at2759"/>
<feature type="domain" description="NusB/RsmB/TIM44" evidence="7">
    <location>
        <begin position="224"/>
        <end position="294"/>
    </location>
</feature>
<keyword evidence="9" id="KW-1185">Reference proteome</keyword>
<accession>A0A2R6XPT0</accession>
<dbReference type="InterPro" id="IPR011605">
    <property type="entry name" value="NusB_fam"/>
</dbReference>
<organism evidence="8 9">
    <name type="scientific">Marchantia polymorpha</name>
    <name type="common">Common liverwort</name>
    <name type="synonym">Marchantia aquatica</name>
    <dbReference type="NCBI Taxonomy" id="3197"/>
    <lineage>
        <taxon>Eukaryota</taxon>
        <taxon>Viridiplantae</taxon>
        <taxon>Streptophyta</taxon>
        <taxon>Embryophyta</taxon>
        <taxon>Marchantiophyta</taxon>
        <taxon>Marchantiopsida</taxon>
        <taxon>Marchantiidae</taxon>
        <taxon>Marchantiales</taxon>
        <taxon>Marchantiaceae</taxon>
        <taxon>Marchantia</taxon>
    </lineage>
</organism>
<name>A0A2R6XPT0_MARPO</name>
<dbReference type="Proteomes" id="UP000244005">
    <property type="component" value="Unassembled WGS sequence"/>
</dbReference>
<dbReference type="Pfam" id="PF01029">
    <property type="entry name" value="NusB"/>
    <property type="match status" value="1"/>
</dbReference>
<dbReference type="InterPro" id="IPR006027">
    <property type="entry name" value="NusB_RsmB_TIM44"/>
</dbReference>
<dbReference type="GO" id="GO:0003723">
    <property type="term" value="F:RNA binding"/>
    <property type="evidence" value="ECO:0007669"/>
    <property type="project" value="UniProtKB-KW"/>
</dbReference>
<reference evidence="9" key="1">
    <citation type="journal article" date="2017" name="Cell">
        <title>Insights into land plant evolution garnered from the Marchantia polymorpha genome.</title>
        <authorList>
            <person name="Bowman J.L."/>
            <person name="Kohchi T."/>
            <person name="Yamato K.T."/>
            <person name="Jenkins J."/>
            <person name="Shu S."/>
            <person name="Ishizaki K."/>
            <person name="Yamaoka S."/>
            <person name="Nishihama R."/>
            <person name="Nakamura Y."/>
            <person name="Berger F."/>
            <person name="Adam C."/>
            <person name="Aki S.S."/>
            <person name="Althoff F."/>
            <person name="Araki T."/>
            <person name="Arteaga-Vazquez M.A."/>
            <person name="Balasubrmanian S."/>
            <person name="Barry K."/>
            <person name="Bauer D."/>
            <person name="Boehm C.R."/>
            <person name="Briginshaw L."/>
            <person name="Caballero-Perez J."/>
            <person name="Catarino B."/>
            <person name="Chen F."/>
            <person name="Chiyoda S."/>
            <person name="Chovatia M."/>
            <person name="Davies K.M."/>
            <person name="Delmans M."/>
            <person name="Demura T."/>
            <person name="Dierschke T."/>
            <person name="Dolan L."/>
            <person name="Dorantes-Acosta A.E."/>
            <person name="Eklund D.M."/>
            <person name="Florent S.N."/>
            <person name="Flores-Sandoval E."/>
            <person name="Fujiyama A."/>
            <person name="Fukuzawa H."/>
            <person name="Galik B."/>
            <person name="Grimanelli D."/>
            <person name="Grimwood J."/>
            <person name="Grossniklaus U."/>
            <person name="Hamada T."/>
            <person name="Haseloff J."/>
            <person name="Hetherington A.J."/>
            <person name="Higo A."/>
            <person name="Hirakawa Y."/>
            <person name="Hundley H.N."/>
            <person name="Ikeda Y."/>
            <person name="Inoue K."/>
            <person name="Inoue S.I."/>
            <person name="Ishida S."/>
            <person name="Jia Q."/>
            <person name="Kakita M."/>
            <person name="Kanazawa T."/>
            <person name="Kawai Y."/>
            <person name="Kawashima T."/>
            <person name="Kennedy M."/>
            <person name="Kinose K."/>
            <person name="Kinoshita T."/>
            <person name="Kohara Y."/>
            <person name="Koide E."/>
            <person name="Komatsu K."/>
            <person name="Kopischke S."/>
            <person name="Kubo M."/>
            <person name="Kyozuka J."/>
            <person name="Lagercrantz U."/>
            <person name="Lin S.S."/>
            <person name="Lindquist E."/>
            <person name="Lipzen A.M."/>
            <person name="Lu C.W."/>
            <person name="De Luna E."/>
            <person name="Martienssen R.A."/>
            <person name="Minamino N."/>
            <person name="Mizutani M."/>
            <person name="Mizutani M."/>
            <person name="Mochizuki N."/>
            <person name="Monte I."/>
            <person name="Mosher R."/>
            <person name="Nagasaki H."/>
            <person name="Nakagami H."/>
            <person name="Naramoto S."/>
            <person name="Nishitani K."/>
            <person name="Ohtani M."/>
            <person name="Okamoto T."/>
            <person name="Okumura M."/>
            <person name="Phillips J."/>
            <person name="Pollak B."/>
            <person name="Reinders A."/>
            <person name="Rovekamp M."/>
            <person name="Sano R."/>
            <person name="Sawa S."/>
            <person name="Schmid M.W."/>
            <person name="Shirakawa M."/>
            <person name="Solano R."/>
            <person name="Spunde A."/>
            <person name="Suetsugu N."/>
            <person name="Sugano S."/>
            <person name="Sugiyama A."/>
            <person name="Sun R."/>
            <person name="Suzuki Y."/>
            <person name="Takenaka M."/>
            <person name="Takezawa D."/>
            <person name="Tomogane H."/>
            <person name="Tsuzuki M."/>
            <person name="Ueda T."/>
            <person name="Umeda M."/>
            <person name="Ward J.M."/>
            <person name="Watanabe Y."/>
            <person name="Yazaki K."/>
            <person name="Yokoyama R."/>
            <person name="Yoshitake Y."/>
            <person name="Yotsui I."/>
            <person name="Zachgo S."/>
            <person name="Schmutz J."/>
        </authorList>
    </citation>
    <scope>NUCLEOTIDE SEQUENCE [LARGE SCALE GENOMIC DNA]</scope>
    <source>
        <strain evidence="9">Tak-1</strain>
    </source>
</reference>
<dbReference type="Gene3D" id="1.10.940.10">
    <property type="entry name" value="NusB-like"/>
    <property type="match status" value="1"/>
</dbReference>
<protein>
    <recommendedName>
        <fullName evidence="7">NusB/RsmB/TIM44 domain-containing protein</fullName>
    </recommendedName>
</protein>
<sequence length="316" mass="35418">MGLLAMWEKSLLQQSATLPGQERAICRWTGARDGRGASCSGIKTSGVVSGVRCSAEVAGSERRTERKTKSDRGSFSSTAYDNEKGRPPQLPRKPREMSQKEKLDTFGRLRTPRAARELALCTLYSAMCRDVDSLKVFDERLNQRVGRDFDREILETYDHNPADVGENETEEDEELAAAIIRQQEEEADAEGTVLLAPLPLVYSRFTLSLARSIVKSTSERWIPQQKTLKSLFPRKWRNEPEIAWIPLCIMQIAVTEIETTETSRKVVINEAIDLTRRFCDGAAPRIVHGILARYVEIRQNSPSAGTEATGDSQQNS</sequence>
<feature type="compositionally biased region" description="Basic and acidic residues" evidence="6">
    <location>
        <begin position="93"/>
        <end position="103"/>
    </location>
</feature>
<keyword evidence="3" id="KW-0694">RNA-binding</keyword>
<evidence type="ECO:0000313" key="9">
    <source>
        <dbReference type="Proteomes" id="UP000244005"/>
    </source>
</evidence>
<keyword evidence="4" id="KW-0805">Transcription regulation</keyword>
<dbReference type="SUPFAM" id="SSF48013">
    <property type="entry name" value="NusB-like"/>
    <property type="match status" value="1"/>
</dbReference>
<keyword evidence="5" id="KW-0804">Transcription</keyword>
<dbReference type="InterPro" id="IPR035926">
    <property type="entry name" value="NusB-like_sf"/>
</dbReference>
<evidence type="ECO:0000256" key="4">
    <source>
        <dbReference type="ARBA" id="ARBA00023015"/>
    </source>
</evidence>
<gene>
    <name evidence="8" type="ORF">MARPO_0006s0155</name>
</gene>
<evidence type="ECO:0000256" key="6">
    <source>
        <dbReference type="SAM" id="MobiDB-lite"/>
    </source>
</evidence>